<dbReference type="GeneID" id="78500049"/>
<dbReference type="RefSeq" id="WP_157692138.1">
    <property type="nucleotide sequence ID" value="NZ_LT629759.1"/>
</dbReference>
<reference evidence="3" key="1">
    <citation type="submission" date="2016-10" db="EMBL/GenBank/DDBJ databases">
        <authorList>
            <person name="Varghese N."/>
            <person name="Submissions S."/>
        </authorList>
    </citation>
    <scope>NUCLEOTIDE SEQUENCE [LARGE SCALE GENOMIC DNA]</scope>
    <source>
        <strain evidence="3">DSM 22620</strain>
    </source>
</reference>
<evidence type="ECO:0000313" key="3">
    <source>
        <dbReference type="Proteomes" id="UP000199480"/>
    </source>
</evidence>
<evidence type="ECO:0000313" key="2">
    <source>
        <dbReference type="EMBL" id="SDR69254.1"/>
    </source>
</evidence>
<proteinExistence type="predicted"/>
<accession>A0A1H1L3T8</accession>
<sequence>MSSRPSKLSALMGKASKAKMEPEEAEAARARMASAFVADSLEDLAAMCIHDGSEVPRWLQEGMSRDIDGTWPEWWREHQSKIDGQEPYTPNLILVNAAKDWAERNGVSLS</sequence>
<gene>
    <name evidence="2" type="ORF">SAMN04489857_0678</name>
</gene>
<dbReference type="EMBL" id="LT629759">
    <property type="protein sequence ID" value="SDR69254.1"/>
    <property type="molecule type" value="Genomic_DNA"/>
</dbReference>
<name>A0A1H1L3T8_9ACTN</name>
<organism evidence="2 3">
    <name type="scientific">Parafannyhessea umbonata</name>
    <dbReference type="NCBI Taxonomy" id="604330"/>
    <lineage>
        <taxon>Bacteria</taxon>
        <taxon>Bacillati</taxon>
        <taxon>Actinomycetota</taxon>
        <taxon>Coriobacteriia</taxon>
        <taxon>Coriobacteriales</taxon>
        <taxon>Atopobiaceae</taxon>
        <taxon>Parafannyhessea</taxon>
    </lineage>
</organism>
<dbReference type="AlphaFoldDB" id="A0A1H1L3T8"/>
<evidence type="ECO:0000256" key="1">
    <source>
        <dbReference type="SAM" id="MobiDB-lite"/>
    </source>
</evidence>
<protein>
    <submittedName>
        <fullName evidence="2">Uncharacterized protein</fullName>
    </submittedName>
</protein>
<feature type="region of interest" description="Disordered" evidence="1">
    <location>
        <begin position="1"/>
        <end position="26"/>
    </location>
</feature>
<dbReference type="Proteomes" id="UP000199480">
    <property type="component" value="Chromosome I"/>
</dbReference>